<dbReference type="InterPro" id="IPR020845">
    <property type="entry name" value="AMP-binding_CS"/>
</dbReference>
<dbReference type="Pfam" id="PF13193">
    <property type="entry name" value="AMP-binding_C"/>
    <property type="match status" value="1"/>
</dbReference>
<dbReference type="Pfam" id="PF00501">
    <property type="entry name" value="AMP-binding"/>
    <property type="match status" value="1"/>
</dbReference>
<organism evidence="7 8">
    <name type="scientific">Dorcoceras hygrometricum</name>
    <dbReference type="NCBI Taxonomy" id="472368"/>
    <lineage>
        <taxon>Eukaryota</taxon>
        <taxon>Viridiplantae</taxon>
        <taxon>Streptophyta</taxon>
        <taxon>Embryophyta</taxon>
        <taxon>Tracheophyta</taxon>
        <taxon>Spermatophyta</taxon>
        <taxon>Magnoliopsida</taxon>
        <taxon>eudicotyledons</taxon>
        <taxon>Gunneridae</taxon>
        <taxon>Pentapetalae</taxon>
        <taxon>asterids</taxon>
        <taxon>lamiids</taxon>
        <taxon>Lamiales</taxon>
        <taxon>Gesneriaceae</taxon>
        <taxon>Didymocarpoideae</taxon>
        <taxon>Trichosporeae</taxon>
        <taxon>Loxocarpinae</taxon>
        <taxon>Dorcoceras</taxon>
    </lineage>
</organism>
<dbReference type="PANTHER" id="PTHR24096">
    <property type="entry name" value="LONG-CHAIN-FATTY-ACID--COA LIGASE"/>
    <property type="match status" value="1"/>
</dbReference>
<dbReference type="InterPro" id="IPR000873">
    <property type="entry name" value="AMP-dep_synth/lig_dom"/>
</dbReference>
<protein>
    <submittedName>
        <fullName evidence="7">4-coumarate--CoA ligase-like 7</fullName>
    </submittedName>
</protein>
<comment type="pathway">
    <text evidence="1">Phytoalexin biosynthesis; 3,4',5-trihydroxystilbene biosynthesis; 3,4',5-trihydroxystilbene from trans-4-coumarate: step 1/2.</text>
</comment>
<evidence type="ECO:0000313" key="8">
    <source>
        <dbReference type="Proteomes" id="UP000250235"/>
    </source>
</evidence>
<dbReference type="EMBL" id="KQ988189">
    <property type="protein sequence ID" value="KZV56553.1"/>
    <property type="molecule type" value="Genomic_DNA"/>
</dbReference>
<accession>A0A2Z7DG70</accession>
<dbReference type="Gene3D" id="3.40.50.12780">
    <property type="entry name" value="N-terminal domain of ligase-like"/>
    <property type="match status" value="1"/>
</dbReference>
<evidence type="ECO:0000256" key="2">
    <source>
        <dbReference type="ARBA" id="ARBA00006432"/>
    </source>
</evidence>
<feature type="domain" description="AMP-dependent synthetase/ligase" evidence="5">
    <location>
        <begin position="45"/>
        <end position="407"/>
    </location>
</feature>
<comment type="similarity">
    <text evidence="2">Belongs to the ATP-dependent AMP-binding enzyme family.</text>
</comment>
<dbReference type="PROSITE" id="PS00455">
    <property type="entry name" value="AMP_BINDING"/>
    <property type="match status" value="1"/>
</dbReference>
<gene>
    <name evidence="7" type="ORF">F511_16152</name>
</gene>
<dbReference type="OrthoDB" id="10253869at2759"/>
<keyword evidence="8" id="KW-1185">Reference proteome</keyword>
<dbReference type="AlphaFoldDB" id="A0A2Z7DG70"/>
<dbReference type="InterPro" id="IPR042099">
    <property type="entry name" value="ANL_N_sf"/>
</dbReference>
<dbReference type="UniPathway" id="UPA00372">
    <property type="reaction ID" value="UER00547"/>
</dbReference>
<evidence type="ECO:0000259" key="6">
    <source>
        <dbReference type="Pfam" id="PF13193"/>
    </source>
</evidence>
<evidence type="ECO:0000256" key="3">
    <source>
        <dbReference type="ARBA" id="ARBA00022598"/>
    </source>
</evidence>
<name>A0A2Z7DG70_9LAMI</name>
<dbReference type="GO" id="GO:0106286">
    <property type="term" value="F:(E)-caffeate-CoA ligase activity"/>
    <property type="evidence" value="ECO:0007669"/>
    <property type="project" value="UniProtKB-ARBA"/>
</dbReference>
<keyword evidence="4" id="KW-0587">Phenylpropanoid metabolism</keyword>
<dbReference type="PANTHER" id="PTHR24096:SF417">
    <property type="entry name" value="AMP-DEPENDENT SYNTHETASE_LIGASE"/>
    <property type="match status" value="1"/>
</dbReference>
<proteinExistence type="inferred from homology"/>
<feature type="domain" description="AMP-binding enzyme C-terminal" evidence="6">
    <location>
        <begin position="458"/>
        <end position="509"/>
    </location>
</feature>
<dbReference type="SUPFAM" id="SSF56801">
    <property type="entry name" value="Acetyl-CoA synthetase-like"/>
    <property type="match status" value="1"/>
</dbReference>
<dbReference type="Gene3D" id="3.30.300.30">
    <property type="match status" value="1"/>
</dbReference>
<dbReference type="FunFam" id="3.40.50.12780:FF:000003">
    <property type="entry name" value="Long-chain-fatty-acid--CoA ligase FadD"/>
    <property type="match status" value="1"/>
</dbReference>
<dbReference type="Proteomes" id="UP000250235">
    <property type="component" value="Unassembled WGS sequence"/>
</dbReference>
<dbReference type="InterPro" id="IPR045851">
    <property type="entry name" value="AMP-bd_C_sf"/>
</dbReference>
<evidence type="ECO:0000259" key="5">
    <source>
        <dbReference type="Pfam" id="PF00501"/>
    </source>
</evidence>
<evidence type="ECO:0000313" key="7">
    <source>
        <dbReference type="EMBL" id="KZV56553.1"/>
    </source>
</evidence>
<evidence type="ECO:0000256" key="4">
    <source>
        <dbReference type="ARBA" id="ARBA00023051"/>
    </source>
</evidence>
<dbReference type="GO" id="GO:0009698">
    <property type="term" value="P:phenylpropanoid metabolic process"/>
    <property type="evidence" value="ECO:0007669"/>
    <property type="project" value="UniProtKB-KW"/>
</dbReference>
<dbReference type="InterPro" id="IPR025110">
    <property type="entry name" value="AMP-bd_C"/>
</dbReference>
<sequence>MSTPVIYGKDGIYRSPRPPISLPKDPRMSMIPFLFRDITAISKIPALVDAETGHALTFSDLRTQVFKLSQALLSLNISKNDVVLILSPNSILFPLCFFAIVSIGAIAATANPQYTINELTKQVLDSNPKLIITIHELYDKIKNFGLPCVMISPKTSSFVDRTTNDPIWYYQEMMKSDDTSKVRTRPSVLQTDAAAILYSSGTTGTSKGVVLTHRNFIASALMTTSDQETSNDPKNVVLCFLPMFHVFGLSTILYAQLQRGNTVVIMAHYEIGKVLMAIERYKVTLLYVVPPVIVTFVKQNEIVKLYDISCLREIATGAAPLGKDVMEECGKVFPQAALYQGYGMTETCGVISVERQKATTSRHSGSTGVLNPGVEAQIIDIQTMKPLPPFKTGEIRIRGLNVMQGYFKKEKATIETIDDHGWLHTGDLGYFDEEGQLFVVDRIKELIKCKGFQVAPAELEELLLSHPKIKDAAVIGLPDAEAGEVPIAYIVPLFINSLAEEDVKKLIAQQAVLSWSENAKRLN</sequence>
<reference evidence="7 8" key="1">
    <citation type="journal article" date="2015" name="Proc. Natl. Acad. Sci. U.S.A.">
        <title>The resurrection genome of Boea hygrometrica: A blueprint for survival of dehydration.</title>
        <authorList>
            <person name="Xiao L."/>
            <person name="Yang G."/>
            <person name="Zhang L."/>
            <person name="Yang X."/>
            <person name="Zhao S."/>
            <person name="Ji Z."/>
            <person name="Zhou Q."/>
            <person name="Hu M."/>
            <person name="Wang Y."/>
            <person name="Chen M."/>
            <person name="Xu Y."/>
            <person name="Jin H."/>
            <person name="Xiao X."/>
            <person name="Hu G."/>
            <person name="Bao F."/>
            <person name="Hu Y."/>
            <person name="Wan P."/>
            <person name="Li L."/>
            <person name="Deng X."/>
            <person name="Kuang T."/>
            <person name="Xiang C."/>
            <person name="Zhu J.K."/>
            <person name="Oliver M.J."/>
            <person name="He Y."/>
        </authorList>
    </citation>
    <scope>NUCLEOTIDE SEQUENCE [LARGE SCALE GENOMIC DNA]</scope>
    <source>
        <strain evidence="8">cv. XS01</strain>
    </source>
</reference>
<evidence type="ECO:0000256" key="1">
    <source>
        <dbReference type="ARBA" id="ARBA00004930"/>
    </source>
</evidence>
<keyword evidence="3 7" id="KW-0436">Ligase</keyword>